<evidence type="ECO:0008006" key="3">
    <source>
        <dbReference type="Google" id="ProtNLM"/>
    </source>
</evidence>
<evidence type="ECO:0000313" key="1">
    <source>
        <dbReference type="EMBL" id="MBF4375809.1"/>
    </source>
</evidence>
<comment type="caution">
    <text evidence="1">The sequence shown here is derived from an EMBL/GenBank/DDBJ whole genome shotgun (WGS) entry which is preliminary data.</text>
</comment>
<organism evidence="1 2">
    <name type="scientific">Vibrio anguillarum</name>
    <name type="common">Listonella anguillarum</name>
    <dbReference type="NCBI Taxonomy" id="55601"/>
    <lineage>
        <taxon>Bacteria</taxon>
        <taxon>Pseudomonadati</taxon>
        <taxon>Pseudomonadota</taxon>
        <taxon>Gammaproteobacteria</taxon>
        <taxon>Vibrionales</taxon>
        <taxon>Vibrionaceae</taxon>
        <taxon>Vibrio</taxon>
    </lineage>
</organism>
<feature type="non-terminal residue" evidence="1">
    <location>
        <position position="64"/>
    </location>
</feature>
<name>A0ABR9ZBH9_VIBAN</name>
<sequence length="64" mass="7415">MAKSRLSVSRNQNKPITQLKAKDNVTSLDLSFELHQRGMAYSIKYNLLDWCHEQCDPQKPLVKP</sequence>
<dbReference type="RefSeq" id="WP_214651658.1">
    <property type="nucleotide sequence ID" value="NZ_RDPI01000347.1"/>
</dbReference>
<gene>
    <name evidence="1" type="ORF">EAY46_22730</name>
</gene>
<proteinExistence type="predicted"/>
<keyword evidence="2" id="KW-1185">Reference proteome</keyword>
<dbReference type="EMBL" id="RDPI01000347">
    <property type="protein sequence ID" value="MBF4375809.1"/>
    <property type="molecule type" value="Genomic_DNA"/>
</dbReference>
<evidence type="ECO:0000313" key="2">
    <source>
        <dbReference type="Proteomes" id="UP000726136"/>
    </source>
</evidence>
<reference evidence="1 2" key="1">
    <citation type="journal article" date="2021" name="PeerJ">
        <title>Analysis of 44 Vibrio anguillarum genomes reveals high genetic diversity.</title>
        <authorList>
            <person name="Hansen M.J."/>
            <person name="Dalsgaard I."/>
        </authorList>
    </citation>
    <scope>NUCLEOTIDE SEQUENCE [LARGE SCALE GENOMIC DNA]</scope>
    <source>
        <strain evidence="1 2">040915-1/1B</strain>
    </source>
</reference>
<protein>
    <recommendedName>
        <fullName evidence="3">Integrase</fullName>
    </recommendedName>
</protein>
<dbReference type="Proteomes" id="UP000726136">
    <property type="component" value="Unassembled WGS sequence"/>
</dbReference>
<accession>A0ABR9ZBH9</accession>